<protein>
    <submittedName>
        <fullName evidence="2">MogA/MoaB family molybdenum cofactor biosynthesis protein</fullName>
    </submittedName>
</protein>
<organism evidence="2">
    <name type="scientific">Archaeoglobus fulgidus</name>
    <dbReference type="NCBI Taxonomy" id="2234"/>
    <lineage>
        <taxon>Archaea</taxon>
        <taxon>Methanobacteriati</taxon>
        <taxon>Methanobacteriota</taxon>
        <taxon>Archaeoglobi</taxon>
        <taxon>Archaeoglobales</taxon>
        <taxon>Archaeoglobaceae</taxon>
        <taxon>Archaeoglobus</taxon>
    </lineage>
</organism>
<dbReference type="InterPro" id="IPR012245">
    <property type="entry name" value="MoaB"/>
</dbReference>
<comment type="caution">
    <text evidence="2">The sequence shown here is derived from an EMBL/GenBank/DDBJ whole genome shotgun (WGS) entry which is preliminary data.</text>
</comment>
<dbReference type="PANTHER" id="PTHR43232">
    <property type="entry name" value="MOLYBDENUM COFACTOR BIOSYNTHESIS PROTEIN B"/>
    <property type="match status" value="1"/>
</dbReference>
<dbReference type="InterPro" id="IPR001453">
    <property type="entry name" value="MoaB/Mog_dom"/>
</dbReference>
<dbReference type="GO" id="GO:0005829">
    <property type="term" value="C:cytosol"/>
    <property type="evidence" value="ECO:0007669"/>
    <property type="project" value="TreeGrafter"/>
</dbReference>
<dbReference type="EMBL" id="DTLB01000001">
    <property type="protein sequence ID" value="HFW31386.1"/>
    <property type="molecule type" value="Genomic_DNA"/>
</dbReference>
<dbReference type="SMART" id="SM00852">
    <property type="entry name" value="MoCF_biosynth"/>
    <property type="match status" value="1"/>
</dbReference>
<evidence type="ECO:0000259" key="1">
    <source>
        <dbReference type="SMART" id="SM00852"/>
    </source>
</evidence>
<dbReference type="NCBIfam" id="TIGR00177">
    <property type="entry name" value="molyb_syn"/>
    <property type="match status" value="1"/>
</dbReference>
<evidence type="ECO:0000313" key="2">
    <source>
        <dbReference type="EMBL" id="HFW31386.1"/>
    </source>
</evidence>
<reference evidence="2" key="1">
    <citation type="journal article" date="2020" name="mSystems">
        <title>Genome- and Community-Level Interaction Insights into Carbon Utilization and Element Cycling Functions of Hydrothermarchaeota in Hydrothermal Sediment.</title>
        <authorList>
            <person name="Zhou Z."/>
            <person name="Liu Y."/>
            <person name="Xu W."/>
            <person name="Pan J."/>
            <person name="Luo Z.H."/>
            <person name="Li M."/>
        </authorList>
    </citation>
    <scope>NUCLEOTIDE SEQUENCE [LARGE SCALE GENOMIC DNA]</scope>
    <source>
        <strain evidence="2">SpSt-87</strain>
    </source>
</reference>
<feature type="domain" description="MoaB/Mog" evidence="1">
    <location>
        <begin position="14"/>
        <end position="162"/>
    </location>
</feature>
<dbReference type="Pfam" id="PF00994">
    <property type="entry name" value="MoCF_biosynth"/>
    <property type="match status" value="1"/>
</dbReference>
<dbReference type="GO" id="GO:0006777">
    <property type="term" value="P:Mo-molybdopterin cofactor biosynthetic process"/>
    <property type="evidence" value="ECO:0007669"/>
    <property type="project" value="InterPro"/>
</dbReference>
<accession>A0A7C3RG43</accession>
<dbReference type="SUPFAM" id="SSF53218">
    <property type="entry name" value="Molybdenum cofactor biosynthesis proteins"/>
    <property type="match status" value="1"/>
</dbReference>
<dbReference type="InterPro" id="IPR036425">
    <property type="entry name" value="MoaB/Mog-like_dom_sf"/>
</dbReference>
<name>A0A7C3RG43_ARCFL</name>
<dbReference type="PIRSF" id="PIRSF006443">
    <property type="entry name" value="MoaB"/>
    <property type="match status" value="1"/>
</dbReference>
<dbReference type="CDD" id="cd00886">
    <property type="entry name" value="MogA_MoaB"/>
    <property type="match status" value="1"/>
</dbReference>
<dbReference type="Gene3D" id="3.40.980.10">
    <property type="entry name" value="MoaB/Mog-like domain"/>
    <property type="match status" value="1"/>
</dbReference>
<proteinExistence type="predicted"/>
<dbReference type="AlphaFoldDB" id="A0A7C3RG43"/>
<sequence length="170" mass="18506">MVLMHERDIDYEVAVITVSTSRYEKHGNVKGVENIPEDDSSGKMLVESFGASQYFLVPDDIVLIRKAVFEALEKADVCLITGGTGLNPKDVTVEAVEPLFTKKIDGFGEIFRMLSYQEIGYSAILSRATAGIVGNKVVFCLPGSSKAVRLGIEIIRGSLKHILSHAKGMS</sequence>
<gene>
    <name evidence="2" type="ORF">ENW66_00310</name>
</gene>
<dbReference type="PANTHER" id="PTHR43232:SF2">
    <property type="entry name" value="MOLYBDENUM COFACTOR BIOSYNTHESIS PROTEIN B"/>
    <property type="match status" value="1"/>
</dbReference>